<dbReference type="EMBL" id="JAGGLL010000053">
    <property type="protein sequence ID" value="MBP2024183.1"/>
    <property type="molecule type" value="Genomic_DNA"/>
</dbReference>
<dbReference type="SUPFAM" id="SSF101386">
    <property type="entry name" value="all-alpha NTP pyrophosphatases"/>
    <property type="match status" value="1"/>
</dbReference>
<dbReference type="Gene3D" id="1.10.287.1080">
    <property type="entry name" value="MazG-like"/>
    <property type="match status" value="1"/>
</dbReference>
<proteinExistence type="predicted"/>
<dbReference type="Proteomes" id="UP001519308">
    <property type="component" value="Unassembled WGS sequence"/>
</dbReference>
<evidence type="ECO:0000259" key="1">
    <source>
        <dbReference type="Pfam" id="PF03819"/>
    </source>
</evidence>
<evidence type="ECO:0000313" key="3">
    <source>
        <dbReference type="Proteomes" id="UP001519308"/>
    </source>
</evidence>
<dbReference type="GO" id="GO:0016787">
    <property type="term" value="F:hydrolase activity"/>
    <property type="evidence" value="ECO:0007669"/>
    <property type="project" value="UniProtKB-KW"/>
</dbReference>
<evidence type="ECO:0000313" key="2">
    <source>
        <dbReference type="EMBL" id="MBP2024183.1"/>
    </source>
</evidence>
<dbReference type="InterPro" id="IPR047046">
    <property type="entry name" value="YpjD/YvdC"/>
</dbReference>
<dbReference type="Pfam" id="PF03819">
    <property type="entry name" value="MazG"/>
    <property type="match status" value="1"/>
</dbReference>
<accession>A0ABS4K8S6</accession>
<dbReference type="RefSeq" id="WP_051186150.1">
    <property type="nucleotide sequence ID" value="NZ_JAGGLL010000053.1"/>
</dbReference>
<dbReference type="PANTHER" id="PTHR42692">
    <property type="entry name" value="NUCLEOTIDE PYROPHOSPHOHYDROLASE"/>
    <property type="match status" value="1"/>
</dbReference>
<keyword evidence="3" id="KW-1185">Reference proteome</keyword>
<name>A0ABS4K8S6_9CLOT</name>
<reference evidence="2 3" key="1">
    <citation type="submission" date="2021-03" db="EMBL/GenBank/DDBJ databases">
        <title>Genomic Encyclopedia of Type Strains, Phase IV (KMG-IV): sequencing the most valuable type-strain genomes for metagenomic binning, comparative biology and taxonomic classification.</title>
        <authorList>
            <person name="Goeker M."/>
        </authorList>
    </citation>
    <scope>NUCLEOTIDE SEQUENCE [LARGE SCALE GENOMIC DNA]</scope>
    <source>
        <strain evidence="2 3">DSM 28650</strain>
    </source>
</reference>
<dbReference type="PIRSF" id="PIRSF036521">
    <property type="entry name" value="UCP036521_pph"/>
    <property type="match status" value="1"/>
</dbReference>
<sequence length="105" mass="11709">MNLQHIQELVESFTKSKGMNSDVNVRVIDLASEVGELSKEVLKGTNYGNKDFKKTEQWDSEIGDVLFSLICLANESNTSLEDCLKQVLNKYKERFASSGNMGSGK</sequence>
<comment type="caution">
    <text evidence="2">The sequence shown here is derived from an EMBL/GenBank/DDBJ whole genome shotgun (WGS) entry which is preliminary data.</text>
</comment>
<gene>
    <name evidence="2" type="ORF">J2Z44_004038</name>
</gene>
<feature type="domain" description="NTP pyrophosphohydrolase MazG-like" evidence="1">
    <location>
        <begin position="30"/>
        <end position="94"/>
    </location>
</feature>
<organism evidence="2 3">
    <name type="scientific">Clostridium punense</name>
    <dbReference type="NCBI Taxonomy" id="1054297"/>
    <lineage>
        <taxon>Bacteria</taxon>
        <taxon>Bacillati</taxon>
        <taxon>Bacillota</taxon>
        <taxon>Clostridia</taxon>
        <taxon>Eubacteriales</taxon>
        <taxon>Clostridiaceae</taxon>
        <taxon>Clostridium</taxon>
    </lineage>
</organism>
<dbReference type="InterPro" id="IPR011411">
    <property type="entry name" value="MazG-related_YvdC"/>
</dbReference>
<dbReference type="InterPro" id="IPR004518">
    <property type="entry name" value="MazG-like_dom"/>
</dbReference>
<keyword evidence="2" id="KW-0378">Hydrolase</keyword>
<protein>
    <submittedName>
        <fullName evidence="2">NTP pyrophosphatase (Non-canonical NTP hydrolase)</fullName>
    </submittedName>
</protein>
<dbReference type="PANTHER" id="PTHR42692:SF2">
    <property type="entry name" value="IG HYPOTHETICAL 16995"/>
    <property type="match status" value="1"/>
</dbReference>